<comment type="pathway">
    <text evidence="1">Lipid metabolism; fatty acid beta-oxidation.</text>
</comment>
<evidence type="ECO:0000256" key="1">
    <source>
        <dbReference type="ARBA" id="ARBA00005005"/>
    </source>
</evidence>
<dbReference type="Pfam" id="PF00378">
    <property type="entry name" value="ECH_1"/>
    <property type="match status" value="1"/>
</dbReference>
<dbReference type="GO" id="GO:0006635">
    <property type="term" value="P:fatty acid beta-oxidation"/>
    <property type="evidence" value="ECO:0007669"/>
    <property type="project" value="UniProtKB-UniPathway"/>
</dbReference>
<evidence type="ECO:0000256" key="2">
    <source>
        <dbReference type="ARBA" id="ARBA00005254"/>
    </source>
</evidence>
<keyword evidence="5" id="KW-0413">Isomerase</keyword>
<evidence type="ECO:0000256" key="6">
    <source>
        <dbReference type="RuleBase" id="RU003707"/>
    </source>
</evidence>
<accession>A0A1G9M1N9</accession>
<dbReference type="EMBL" id="FNHG01000001">
    <property type="protein sequence ID" value="SDL68179.1"/>
    <property type="molecule type" value="Genomic_DNA"/>
</dbReference>
<dbReference type="Proteomes" id="UP000199759">
    <property type="component" value="Unassembled WGS sequence"/>
</dbReference>
<dbReference type="Gene3D" id="3.90.226.10">
    <property type="entry name" value="2-enoyl-CoA Hydratase, Chain A, domain 1"/>
    <property type="match status" value="1"/>
</dbReference>
<dbReference type="PANTHER" id="PTHR43149:SF1">
    <property type="entry name" value="DELTA(3,5)-DELTA(2,4)-DIENOYL-COA ISOMERASE, MITOCHONDRIAL"/>
    <property type="match status" value="1"/>
</dbReference>
<evidence type="ECO:0000313" key="7">
    <source>
        <dbReference type="EMBL" id="SDL68179.1"/>
    </source>
</evidence>
<protein>
    <submittedName>
        <fullName evidence="7">Enoyl-CoA hydratase</fullName>
    </submittedName>
</protein>
<dbReference type="InterPro" id="IPR029045">
    <property type="entry name" value="ClpP/crotonase-like_dom_sf"/>
</dbReference>
<dbReference type="InterPro" id="IPR001753">
    <property type="entry name" value="Enoyl-CoA_hydra/iso"/>
</dbReference>
<dbReference type="UniPathway" id="UPA00659"/>
<dbReference type="AlphaFoldDB" id="A0A1G9M1N9"/>
<dbReference type="GO" id="GO:0051750">
    <property type="term" value="F:delta(3,5)-delta(2,4)-dienoyl-CoA isomerase activity"/>
    <property type="evidence" value="ECO:0007669"/>
    <property type="project" value="TreeGrafter"/>
</dbReference>
<keyword evidence="4" id="KW-0443">Lipid metabolism</keyword>
<keyword evidence="3" id="KW-0276">Fatty acid metabolism</keyword>
<dbReference type="InterPro" id="IPR018376">
    <property type="entry name" value="Enoyl-CoA_hyd/isom_CS"/>
</dbReference>
<dbReference type="Gene3D" id="1.10.12.10">
    <property type="entry name" value="Lyase 2-enoyl-coa Hydratase, Chain A, domain 2"/>
    <property type="match status" value="1"/>
</dbReference>
<organism evidence="7 8">
    <name type="scientific">Maricaulis salignorans</name>
    <dbReference type="NCBI Taxonomy" id="144026"/>
    <lineage>
        <taxon>Bacteria</taxon>
        <taxon>Pseudomonadati</taxon>
        <taxon>Pseudomonadota</taxon>
        <taxon>Alphaproteobacteria</taxon>
        <taxon>Maricaulales</taxon>
        <taxon>Maricaulaceae</taxon>
        <taxon>Maricaulis</taxon>
    </lineage>
</organism>
<evidence type="ECO:0000256" key="3">
    <source>
        <dbReference type="ARBA" id="ARBA00022832"/>
    </source>
</evidence>
<comment type="similarity">
    <text evidence="2 6">Belongs to the enoyl-CoA hydratase/isomerase family.</text>
</comment>
<dbReference type="STRING" id="144026.SAMN04488568_101294"/>
<gene>
    <name evidence="7" type="ORF">SAMN04488568_101294</name>
</gene>
<dbReference type="PROSITE" id="PS00166">
    <property type="entry name" value="ENOYL_COA_HYDRATASE"/>
    <property type="match status" value="1"/>
</dbReference>
<dbReference type="CDD" id="cd06558">
    <property type="entry name" value="crotonase-like"/>
    <property type="match status" value="1"/>
</dbReference>
<dbReference type="OrthoDB" id="9795613at2"/>
<dbReference type="PANTHER" id="PTHR43149">
    <property type="entry name" value="ENOYL-COA HYDRATASE"/>
    <property type="match status" value="1"/>
</dbReference>
<dbReference type="SUPFAM" id="SSF52096">
    <property type="entry name" value="ClpP/crotonase"/>
    <property type="match status" value="1"/>
</dbReference>
<sequence>MSDAFSIVQDGAIARLTLTRPERANALGSAFWRDFPLAIDALNQAGQTRVLLIESEGRHFCSGMDTDAFTSLGKSDSAHDRFQFRANLLVLQETLTKLEQANFAVIAAIQGACLGGGLDLVLACDIRVCSQNASFGIEETNIAIVADLGSLQRGVHALPYGVMCDMALTGRRMPAAEAARYGLVSSIEADDAACRARAAEIAETIASKSPLMTVGIKRSLQNARDAALADGLRFIADWNAGMFSPAEVGEALTARMEKREAVFQSMAGPDASGE</sequence>
<evidence type="ECO:0000256" key="4">
    <source>
        <dbReference type="ARBA" id="ARBA00023098"/>
    </source>
</evidence>
<proteinExistence type="inferred from homology"/>
<name>A0A1G9M1N9_9PROT</name>
<dbReference type="InterPro" id="IPR014748">
    <property type="entry name" value="Enoyl-CoA_hydra_C"/>
</dbReference>
<evidence type="ECO:0000313" key="8">
    <source>
        <dbReference type="Proteomes" id="UP000199759"/>
    </source>
</evidence>
<evidence type="ECO:0000256" key="5">
    <source>
        <dbReference type="ARBA" id="ARBA00023235"/>
    </source>
</evidence>
<keyword evidence="8" id="KW-1185">Reference proteome</keyword>
<reference evidence="7 8" key="1">
    <citation type="submission" date="2016-10" db="EMBL/GenBank/DDBJ databases">
        <authorList>
            <person name="de Groot N.N."/>
        </authorList>
    </citation>
    <scope>NUCLEOTIDE SEQUENCE [LARGE SCALE GENOMIC DNA]</scope>
    <source>
        <strain evidence="7 8">DSM 16077</strain>
    </source>
</reference>
<dbReference type="RefSeq" id="WP_091765659.1">
    <property type="nucleotide sequence ID" value="NZ_FNHG01000001.1"/>
</dbReference>
<dbReference type="InterPro" id="IPR045002">
    <property type="entry name" value="Ech1-like"/>
</dbReference>